<dbReference type="InterPro" id="IPR048366">
    <property type="entry name" value="TNP-like_GBD"/>
</dbReference>
<keyword evidence="7" id="KW-1185">Reference proteome</keyword>
<dbReference type="Pfam" id="PF12017">
    <property type="entry name" value="Tnp_P_element"/>
    <property type="match status" value="1"/>
</dbReference>
<feature type="domain" description="Transposable element P transposase-like RNase H" evidence="4">
    <location>
        <begin position="418"/>
        <end position="566"/>
    </location>
</feature>
<evidence type="ECO:0000259" key="4">
    <source>
        <dbReference type="Pfam" id="PF21787"/>
    </source>
</evidence>
<evidence type="ECO:0000256" key="1">
    <source>
        <dbReference type="SAM" id="Coils"/>
    </source>
</evidence>
<dbReference type="Proteomes" id="UP001219518">
    <property type="component" value="Unassembled WGS sequence"/>
</dbReference>
<feature type="coiled-coil region" evidence="1">
    <location>
        <begin position="291"/>
        <end position="325"/>
    </location>
</feature>
<organism evidence="6 7">
    <name type="scientific">Frankliniella fusca</name>
    <dbReference type="NCBI Taxonomy" id="407009"/>
    <lineage>
        <taxon>Eukaryota</taxon>
        <taxon>Metazoa</taxon>
        <taxon>Ecdysozoa</taxon>
        <taxon>Arthropoda</taxon>
        <taxon>Hexapoda</taxon>
        <taxon>Insecta</taxon>
        <taxon>Pterygota</taxon>
        <taxon>Neoptera</taxon>
        <taxon>Paraneoptera</taxon>
        <taxon>Thysanoptera</taxon>
        <taxon>Terebrantia</taxon>
        <taxon>Thripoidea</taxon>
        <taxon>Thripidae</taxon>
        <taxon>Frankliniella</taxon>
    </lineage>
</organism>
<evidence type="ECO:0000256" key="2">
    <source>
        <dbReference type="SAM" id="MobiDB-lite"/>
    </source>
</evidence>
<evidence type="ECO:0000259" key="3">
    <source>
        <dbReference type="Pfam" id="PF12017"/>
    </source>
</evidence>
<sequence>MAKKPRRKRLYYQKGVRHNKKTSNVEKERDDLFNPEDDTTSEEPQPQGKVSQTENQAAVPDMDHESVTSGSENCSHGTDASSEAQTTASTSEPSQVESEVAVTSATTEELLLQVKIKLELFQRRSWMCIADKDKLHLVKVSLQRSACIQRSVVFYPDGNLECFVHSKPINCDSFSGKTATLPLKENTVNLFVDRAAAVVESMDQMSICAGYDDVLYQPGWSTCPFGEVDRNIFAECRYVETFRALNCSMLVPSKKWRCQECQKLYGPLRRRTKAAAAKEHHKNTANVFLTEEQRLNKLKSLRTEADNLKKKNYRLQERMQEVIKKESVQVSPKVGDDLSEILRDANVTPAQSIFLQQQIKASQQKKACGMRWHPTMIRFALAIHLTSPTAYDLLRQTGMVKLPHSNTLFDYSHVRPIQEGVDRVVLESVQERVRKFPEKHKKYHVLMMDEMYICQNLVFQKSSGQMIGYTSLDTIESEMKILENLIDATEPLESENTIASKVLVYMIKGVSNGIKEVVATYAVSNLSANQLKDWTWHVIGDLEIHGVAVVAVICDGSAVNRAFIKKHKPATQHQSGIIFDTWNRASRGRKLYFISDVPHLLKTARNCLLNSRWDNRKSRRKMVKNGKKVTWDFVIKLYDEKNKKSLRKSYKLNAQNVYPDSYARMKVNLAGQVLSNTVAKDLQSQGWFDASETVIFIDHVNRWFDCLNGAHSTQGIKTRNENLNPYTSKEDSRFDILEDFLKYLDEWQREAESGVDQSMNESTAPANNTLVADSPDCDVSEIENAVFNPATDTPAGKRILSRETLEGMRITTLAFKPLVHFLLEEGVSFINARIFTQDPLEQHFSKVRAGQGGSTNPNLFQVLNRIRALHTVGQLGMRKRKGNSGQEAQTVEVTHEPLQKRKFVRVPKLDRIKE</sequence>
<feature type="region of interest" description="Disordered" evidence="2">
    <location>
        <begin position="1"/>
        <end position="101"/>
    </location>
</feature>
<feature type="domain" description="Transposable element P transposase-like GTP-binding insertion" evidence="5">
    <location>
        <begin position="599"/>
        <end position="711"/>
    </location>
</feature>
<protein>
    <submittedName>
        <fullName evidence="6">Transposable element P transposase</fullName>
    </submittedName>
</protein>
<proteinExistence type="predicted"/>
<evidence type="ECO:0000313" key="6">
    <source>
        <dbReference type="EMBL" id="KAK3922593.1"/>
    </source>
</evidence>
<evidence type="ECO:0000313" key="7">
    <source>
        <dbReference type="Proteomes" id="UP001219518"/>
    </source>
</evidence>
<keyword evidence="1" id="KW-0175">Coiled coil</keyword>
<gene>
    <name evidence="6" type="ORF">KUF71_012050</name>
</gene>
<accession>A0AAE1LK19</accession>
<reference evidence="6" key="2">
    <citation type="journal article" date="2023" name="BMC Genomics">
        <title>Pest status, molecular evolution, and epigenetic factors derived from the genome assembly of Frankliniella fusca, a thysanopteran phytovirus vector.</title>
        <authorList>
            <person name="Catto M.A."/>
            <person name="Labadie P.E."/>
            <person name="Jacobson A.L."/>
            <person name="Kennedy G.G."/>
            <person name="Srinivasan R."/>
            <person name="Hunt B.G."/>
        </authorList>
    </citation>
    <scope>NUCLEOTIDE SEQUENCE</scope>
    <source>
        <strain evidence="6">PL_HMW_Pooled</strain>
    </source>
</reference>
<reference evidence="6" key="1">
    <citation type="submission" date="2021-07" db="EMBL/GenBank/DDBJ databases">
        <authorList>
            <person name="Catto M.A."/>
            <person name="Jacobson A."/>
            <person name="Kennedy G."/>
            <person name="Labadie P."/>
            <person name="Hunt B.G."/>
            <person name="Srinivasan R."/>
        </authorList>
    </citation>
    <scope>NUCLEOTIDE SEQUENCE</scope>
    <source>
        <strain evidence="6">PL_HMW_Pooled</strain>
        <tissue evidence="6">Head</tissue>
    </source>
</reference>
<feature type="domain" description="THAP9-like helix-turn-helix" evidence="3">
    <location>
        <begin position="350"/>
        <end position="408"/>
    </location>
</feature>
<dbReference type="InterPro" id="IPR021896">
    <property type="entry name" value="THAP9-like_HTH"/>
</dbReference>
<dbReference type="EMBL" id="JAHWGI010001099">
    <property type="protein sequence ID" value="KAK3922593.1"/>
    <property type="molecule type" value="Genomic_DNA"/>
</dbReference>
<dbReference type="InterPro" id="IPR048365">
    <property type="entry name" value="TNP-like_RNaseH_N"/>
</dbReference>
<feature type="compositionally biased region" description="Polar residues" evidence="2">
    <location>
        <begin position="42"/>
        <end position="56"/>
    </location>
</feature>
<comment type="caution">
    <text evidence="6">The sequence shown here is derived from an EMBL/GenBank/DDBJ whole genome shotgun (WGS) entry which is preliminary data.</text>
</comment>
<feature type="compositionally biased region" description="Basic and acidic residues" evidence="2">
    <location>
        <begin position="23"/>
        <end position="32"/>
    </location>
</feature>
<evidence type="ECO:0000259" key="5">
    <source>
        <dbReference type="Pfam" id="PF21788"/>
    </source>
</evidence>
<feature type="compositionally biased region" description="Polar residues" evidence="2">
    <location>
        <begin position="67"/>
        <end position="79"/>
    </location>
</feature>
<feature type="compositionally biased region" description="Low complexity" evidence="2">
    <location>
        <begin position="80"/>
        <end position="95"/>
    </location>
</feature>
<dbReference type="Pfam" id="PF21788">
    <property type="entry name" value="TNP-like_GBD"/>
    <property type="match status" value="1"/>
</dbReference>
<dbReference type="AlphaFoldDB" id="A0AAE1LK19"/>
<dbReference type="Pfam" id="PF21787">
    <property type="entry name" value="TNP-like_RNaseH_N"/>
    <property type="match status" value="1"/>
</dbReference>
<name>A0AAE1LK19_9NEOP</name>
<feature type="compositionally biased region" description="Basic residues" evidence="2">
    <location>
        <begin position="1"/>
        <end position="21"/>
    </location>
</feature>